<dbReference type="PROSITE" id="PS50924">
    <property type="entry name" value="MHYT"/>
    <property type="match status" value="1"/>
</dbReference>
<dbReference type="Pfam" id="PF03707">
    <property type="entry name" value="MHYT"/>
    <property type="match status" value="2"/>
</dbReference>
<dbReference type="SUPFAM" id="SSF55785">
    <property type="entry name" value="PYP-like sensor domain (PAS domain)"/>
    <property type="match status" value="1"/>
</dbReference>
<gene>
    <name evidence="10" type="ORF">ACFOW6_11215</name>
</gene>
<dbReference type="SUPFAM" id="SSF55874">
    <property type="entry name" value="ATPase domain of HSP90 chaperone/DNA topoisomerase II/histidine kinase"/>
    <property type="match status" value="1"/>
</dbReference>
<dbReference type="CDD" id="cd16922">
    <property type="entry name" value="HATPase_EvgS-ArcB-TorS-like"/>
    <property type="match status" value="1"/>
</dbReference>
<dbReference type="Gene3D" id="1.10.287.130">
    <property type="match status" value="1"/>
</dbReference>
<keyword evidence="4" id="KW-0808">Transferase</keyword>
<dbReference type="Pfam" id="PF02518">
    <property type="entry name" value="HATPase_c"/>
    <property type="match status" value="1"/>
</dbReference>
<comment type="catalytic activity">
    <reaction evidence="1">
        <text>ATP + protein L-histidine = ADP + protein N-phospho-L-histidine.</text>
        <dbReference type="EC" id="2.7.13.3"/>
    </reaction>
</comment>
<dbReference type="PRINTS" id="PR00344">
    <property type="entry name" value="BCTRLSENSOR"/>
</dbReference>
<feature type="transmembrane region" description="Helical" evidence="6">
    <location>
        <begin position="214"/>
        <end position="237"/>
    </location>
</feature>
<keyword evidence="6" id="KW-0472">Membrane</keyword>
<dbReference type="PANTHER" id="PTHR43047:SF72">
    <property type="entry name" value="OSMOSENSING HISTIDINE PROTEIN KINASE SLN1"/>
    <property type="match status" value="1"/>
</dbReference>
<dbReference type="InterPro" id="IPR000014">
    <property type="entry name" value="PAS"/>
</dbReference>
<evidence type="ECO:0000259" key="9">
    <source>
        <dbReference type="PROSITE" id="PS50924"/>
    </source>
</evidence>
<dbReference type="EC" id="2.7.13.3" evidence="2"/>
<feature type="transmembrane region" description="Helical" evidence="6">
    <location>
        <begin position="45"/>
        <end position="74"/>
    </location>
</feature>
<dbReference type="SUPFAM" id="SSF47384">
    <property type="entry name" value="Homodimeric domain of signal transducing histidine kinase"/>
    <property type="match status" value="1"/>
</dbReference>
<protein>
    <recommendedName>
        <fullName evidence="2">histidine kinase</fullName>
        <ecNumber evidence="2">2.7.13.3</ecNumber>
    </recommendedName>
</protein>
<evidence type="ECO:0000313" key="10">
    <source>
        <dbReference type="EMBL" id="MFC4352112.1"/>
    </source>
</evidence>
<dbReference type="InterPro" id="IPR004358">
    <property type="entry name" value="Sig_transdc_His_kin-like_C"/>
</dbReference>
<evidence type="ECO:0000256" key="6">
    <source>
        <dbReference type="PROSITE-ProRule" id="PRU00244"/>
    </source>
</evidence>
<feature type="transmembrane region" description="Helical" evidence="6">
    <location>
        <begin position="143"/>
        <end position="162"/>
    </location>
</feature>
<organism evidence="10 11">
    <name type="scientific">Fodinicurvata halophila</name>
    <dbReference type="NCBI Taxonomy" id="1419723"/>
    <lineage>
        <taxon>Bacteria</taxon>
        <taxon>Pseudomonadati</taxon>
        <taxon>Pseudomonadota</taxon>
        <taxon>Alphaproteobacteria</taxon>
        <taxon>Rhodospirillales</taxon>
        <taxon>Rhodovibrionaceae</taxon>
        <taxon>Fodinicurvata</taxon>
    </lineage>
</organism>
<evidence type="ECO:0000256" key="2">
    <source>
        <dbReference type="ARBA" id="ARBA00012438"/>
    </source>
</evidence>
<dbReference type="InterPro" id="IPR036890">
    <property type="entry name" value="HATPase_C_sf"/>
</dbReference>
<keyword evidence="5" id="KW-0418">Kinase</keyword>
<dbReference type="InterPro" id="IPR003661">
    <property type="entry name" value="HisK_dim/P_dom"/>
</dbReference>
<name>A0ABV8ULI3_9PROT</name>
<dbReference type="Pfam" id="PF08448">
    <property type="entry name" value="PAS_4"/>
    <property type="match status" value="1"/>
</dbReference>
<dbReference type="SMART" id="SM00388">
    <property type="entry name" value="HisKA"/>
    <property type="match status" value="1"/>
</dbReference>
<dbReference type="CDD" id="cd00082">
    <property type="entry name" value="HisKA"/>
    <property type="match status" value="1"/>
</dbReference>
<keyword evidence="6" id="KW-0812">Transmembrane</keyword>
<evidence type="ECO:0000256" key="1">
    <source>
        <dbReference type="ARBA" id="ARBA00000085"/>
    </source>
</evidence>
<dbReference type="InterPro" id="IPR005467">
    <property type="entry name" value="His_kinase_dom"/>
</dbReference>
<evidence type="ECO:0000313" key="11">
    <source>
        <dbReference type="Proteomes" id="UP001595799"/>
    </source>
</evidence>
<evidence type="ECO:0000259" key="8">
    <source>
        <dbReference type="PROSITE" id="PS50112"/>
    </source>
</evidence>
<dbReference type="RefSeq" id="WP_382422462.1">
    <property type="nucleotide sequence ID" value="NZ_JBHSCW010000006.1"/>
</dbReference>
<keyword evidence="3" id="KW-0597">Phosphoprotein</keyword>
<keyword evidence="11" id="KW-1185">Reference proteome</keyword>
<dbReference type="InterPro" id="IPR013656">
    <property type="entry name" value="PAS_4"/>
</dbReference>
<feature type="domain" description="Histidine kinase" evidence="7">
    <location>
        <begin position="394"/>
        <end position="615"/>
    </location>
</feature>
<feature type="transmembrane region" description="Helical" evidence="6">
    <location>
        <begin position="109"/>
        <end position="128"/>
    </location>
</feature>
<keyword evidence="6" id="KW-1133">Transmembrane helix</keyword>
<dbReference type="InterPro" id="IPR035965">
    <property type="entry name" value="PAS-like_dom_sf"/>
</dbReference>
<dbReference type="Gene3D" id="3.30.565.10">
    <property type="entry name" value="Histidine kinase-like ATPase, C-terminal domain"/>
    <property type="match status" value="1"/>
</dbReference>
<dbReference type="Pfam" id="PF00512">
    <property type="entry name" value="HisKA"/>
    <property type="match status" value="1"/>
</dbReference>
<accession>A0ABV8ULI3</accession>
<sequence>MSDALLQGEYSLLLVALSLIVASLASYVAMDTAQRIWESSGLRRGVWLLLAAVAMGGGIWSMHFIGMLAFMLPVDVTYDLFLTFASVVLAMLAALVGFAIVARRRSASAIFMGGISLGLGVVAMHYTGMEAMNMQAHLTYDPVLVGLSVLVAITAATVALWITTCVSGWGWRIASALIMGLAIYGMHYIGMEAAYFQAICTGAAQGGGYEIDPYILAFVIAFGTITILMLQMVTTAVDRRFSAYREREADILRQSEARFRRLVENASDFILVVDAEGSIRFASCPNSGLGDNLEDSRLEDLLQGPAVTDLLARLQQSTSGDTWSHAEGVYLTLPGRGRREFEATACNLGDDTAVNGIVLTLHDITQRQQAAAKLQYAKNLSDEANRVKSEFIANMSHELRTPLTAILGFSDIIRNQAFGALPNERYLEYAEDIHNSGSQLLSIINDILDISRIEAGQLDLQQDMLDARELVQDSMRILAQKAQHKGVELSEAYGETLPAFQGDGRRLRQVLINLLGNAVKFTPAGGRIEISVTRLGGGDMVFAVSDTGIGIPEDKIGEITKPFFQVDGTLARQHEGVGLGLAISRSLVEMHGGTLSAESTSGQGTTFRVTIPATGSQTCQVA</sequence>
<dbReference type="SMART" id="SM00387">
    <property type="entry name" value="HATPase_c"/>
    <property type="match status" value="1"/>
</dbReference>
<dbReference type="EMBL" id="JBHSCW010000006">
    <property type="protein sequence ID" value="MFC4352112.1"/>
    <property type="molecule type" value="Genomic_DNA"/>
</dbReference>
<dbReference type="InterPro" id="IPR036097">
    <property type="entry name" value="HisK_dim/P_sf"/>
</dbReference>
<comment type="caution">
    <text evidence="10">The sequence shown here is derived from an EMBL/GenBank/DDBJ whole genome shotgun (WGS) entry which is preliminary data.</text>
</comment>
<dbReference type="PROSITE" id="PS50112">
    <property type="entry name" value="PAS"/>
    <property type="match status" value="1"/>
</dbReference>
<dbReference type="Proteomes" id="UP001595799">
    <property type="component" value="Unassembled WGS sequence"/>
</dbReference>
<dbReference type="NCBIfam" id="TIGR00229">
    <property type="entry name" value="sensory_box"/>
    <property type="match status" value="1"/>
</dbReference>
<dbReference type="InterPro" id="IPR003594">
    <property type="entry name" value="HATPase_dom"/>
</dbReference>
<dbReference type="PANTHER" id="PTHR43047">
    <property type="entry name" value="TWO-COMPONENT HISTIDINE PROTEIN KINASE"/>
    <property type="match status" value="1"/>
</dbReference>
<dbReference type="Gene3D" id="3.30.450.20">
    <property type="entry name" value="PAS domain"/>
    <property type="match status" value="1"/>
</dbReference>
<evidence type="ECO:0000256" key="3">
    <source>
        <dbReference type="ARBA" id="ARBA00022553"/>
    </source>
</evidence>
<reference evidence="11" key="1">
    <citation type="journal article" date="2019" name="Int. J. Syst. Evol. Microbiol.">
        <title>The Global Catalogue of Microorganisms (GCM) 10K type strain sequencing project: providing services to taxonomists for standard genome sequencing and annotation.</title>
        <authorList>
            <consortium name="The Broad Institute Genomics Platform"/>
            <consortium name="The Broad Institute Genome Sequencing Center for Infectious Disease"/>
            <person name="Wu L."/>
            <person name="Ma J."/>
        </authorList>
    </citation>
    <scope>NUCLEOTIDE SEQUENCE [LARGE SCALE GENOMIC DNA]</scope>
    <source>
        <strain evidence="11">CECT 8472</strain>
    </source>
</reference>
<dbReference type="InterPro" id="IPR005330">
    <property type="entry name" value="MHYT_dom"/>
</dbReference>
<feature type="transmembrane region" description="Helical" evidence="6">
    <location>
        <begin position="12"/>
        <end position="33"/>
    </location>
</feature>
<feature type="transmembrane region" description="Helical" evidence="6">
    <location>
        <begin position="169"/>
        <end position="189"/>
    </location>
</feature>
<evidence type="ECO:0000256" key="5">
    <source>
        <dbReference type="ARBA" id="ARBA00022777"/>
    </source>
</evidence>
<evidence type="ECO:0000256" key="4">
    <source>
        <dbReference type="ARBA" id="ARBA00022679"/>
    </source>
</evidence>
<feature type="transmembrane region" description="Helical" evidence="6">
    <location>
        <begin position="80"/>
        <end position="102"/>
    </location>
</feature>
<proteinExistence type="predicted"/>
<feature type="domain" description="MHYT" evidence="9">
    <location>
        <begin position="10"/>
        <end position="197"/>
    </location>
</feature>
<feature type="domain" description="PAS" evidence="8">
    <location>
        <begin position="255"/>
        <end position="283"/>
    </location>
</feature>
<evidence type="ECO:0000259" key="7">
    <source>
        <dbReference type="PROSITE" id="PS50109"/>
    </source>
</evidence>
<dbReference type="PROSITE" id="PS50109">
    <property type="entry name" value="HIS_KIN"/>
    <property type="match status" value="1"/>
</dbReference>